<accession>A0A8J2BJ08</accession>
<comment type="similarity">
    <text evidence="5 7">Belongs to the FtsA/MreB family.</text>
</comment>
<evidence type="ECO:0000256" key="5">
    <source>
        <dbReference type="ARBA" id="ARBA00023458"/>
    </source>
</evidence>
<dbReference type="Pfam" id="PF06723">
    <property type="entry name" value="MreB_Mbl"/>
    <property type="match status" value="1"/>
</dbReference>
<feature type="binding site" evidence="7">
    <location>
        <begin position="242"/>
        <end position="244"/>
    </location>
    <ligand>
        <name>ATP</name>
        <dbReference type="ChEBI" id="CHEBI:30616"/>
    </ligand>
</feature>
<dbReference type="SUPFAM" id="SSF53067">
    <property type="entry name" value="Actin-like ATPase domain"/>
    <property type="match status" value="2"/>
</dbReference>
<dbReference type="PRINTS" id="PR01652">
    <property type="entry name" value="SHAPEPROTEIN"/>
</dbReference>
<dbReference type="NCBIfam" id="TIGR00904">
    <property type="entry name" value="mreB"/>
    <property type="match status" value="1"/>
</dbReference>
<dbReference type="CDD" id="cd10225">
    <property type="entry name" value="ASKHA_NBD_MreB-like"/>
    <property type="match status" value="1"/>
</dbReference>
<comment type="function">
    <text evidence="7">Forms membrane-associated dynamic filaments that are essential for cell shape determination. Acts by regulating cell wall synthesis and cell elongation, and thus cell shape. A feedback loop between cell geometry and MreB localization may maintain elongated cell shape by targeting cell wall growth to regions of negative cell wall curvature.</text>
</comment>
<dbReference type="EMBL" id="CAJNOB010000001">
    <property type="protein sequence ID" value="CAF0689905.1"/>
    <property type="molecule type" value="Genomic_DNA"/>
</dbReference>
<gene>
    <name evidence="7" type="primary">mreB</name>
    <name evidence="8" type="ORF">MPNT_10426</name>
</gene>
<comment type="caution">
    <text evidence="8">The sequence shown here is derived from an EMBL/GenBank/DDBJ whole genome shotgun (WGS) entry which is preliminary data.</text>
</comment>
<evidence type="ECO:0000256" key="2">
    <source>
        <dbReference type="ARBA" id="ARBA00022741"/>
    </source>
</evidence>
<evidence type="ECO:0000256" key="6">
    <source>
        <dbReference type="ARBA" id="ARBA00067319"/>
    </source>
</evidence>
<comment type="subunit">
    <text evidence="7">Forms polymers.</text>
</comment>
<dbReference type="NCBIfam" id="NF010539">
    <property type="entry name" value="PRK13927.1"/>
    <property type="match status" value="1"/>
</dbReference>
<feature type="binding site" evidence="7">
    <location>
        <begin position="370"/>
        <end position="373"/>
    </location>
    <ligand>
        <name>ATP</name>
        <dbReference type="ChEBI" id="CHEBI:30616"/>
    </ligand>
</feature>
<evidence type="ECO:0000256" key="3">
    <source>
        <dbReference type="ARBA" id="ARBA00022840"/>
    </source>
</evidence>
<dbReference type="InterPro" id="IPR043129">
    <property type="entry name" value="ATPase_NBD"/>
</dbReference>
<comment type="subcellular location">
    <subcellularLocation>
        <location evidence="7">Cytoplasm</location>
    </subcellularLocation>
    <text evidence="7">Membrane-associated.</text>
</comment>
<dbReference type="InterPro" id="IPR004753">
    <property type="entry name" value="MreB"/>
</dbReference>
<dbReference type="Gene3D" id="3.30.420.40">
    <property type="match status" value="2"/>
</dbReference>
<dbReference type="GO" id="GO:0005737">
    <property type="term" value="C:cytoplasm"/>
    <property type="evidence" value="ECO:0007669"/>
    <property type="project" value="UniProtKB-SubCell"/>
</dbReference>
<evidence type="ECO:0000313" key="9">
    <source>
        <dbReference type="Proteomes" id="UP000663859"/>
    </source>
</evidence>
<dbReference type="PANTHER" id="PTHR42749:SF1">
    <property type="entry name" value="CELL SHAPE-DETERMINING PROTEIN MREB"/>
    <property type="match status" value="1"/>
</dbReference>
<name>A0A8J2BJ08_9BACT</name>
<keyword evidence="9" id="KW-1185">Reference proteome</keyword>
<dbReference type="GO" id="GO:0008360">
    <property type="term" value="P:regulation of cell shape"/>
    <property type="evidence" value="ECO:0007669"/>
    <property type="project" value="UniProtKB-UniRule"/>
</dbReference>
<evidence type="ECO:0000256" key="4">
    <source>
        <dbReference type="ARBA" id="ARBA00022960"/>
    </source>
</evidence>
<dbReference type="Proteomes" id="UP000663859">
    <property type="component" value="Unassembled WGS sequence"/>
</dbReference>
<sequence length="423" mass="45693">MDPLGKRSPAGLPTVWYVALLAPGFISEFMARCAMCQREDVLHFVRKTTRASFVTASMEHPVGSDGIDVRVKGRHWAEGVSEIFRGLFSNDIGIDLGTANTLVYVKGKGIVLREPSVVAIHTGTKSVLAVGEEAKRMLGRTPGNITAIRPMKDGVIADFQLAEAMLKAFIAKVQSRWKLRRPRIVIAVPSGITEVERRAVQESAQRAGAREVYLIEEPMAAAIGVGLPIQEPAGNMIVDIGGGTTEVAIIALSGVVYCRSIRVAGDELDEAIMNYMRRAYNLMIGERTAEEIKIRLGSAYPLEKESSMEVRGRDLVAGLPKILTITSQEVREAMAEPVSVIVESVRITLERCPPELSADLVERGIVLAGGGALLRGMDRLLAEETGLPVHVAEDPLSAVAEGTGKILEEFGYLEKIAKGGKRG</sequence>
<keyword evidence="1 7" id="KW-0963">Cytoplasm</keyword>
<keyword evidence="3 7" id="KW-0067">ATP-binding</keyword>
<dbReference type="FunFam" id="3.30.420.40:FF:000016">
    <property type="entry name" value="Rod shape-determining protein mreB"/>
    <property type="match status" value="1"/>
</dbReference>
<dbReference type="InterPro" id="IPR056546">
    <property type="entry name" value="MreB_MamK-like"/>
</dbReference>
<evidence type="ECO:0000256" key="7">
    <source>
        <dbReference type="HAMAP-Rule" id="MF_02207"/>
    </source>
</evidence>
<feature type="binding site" evidence="7">
    <location>
        <begin position="290"/>
        <end position="293"/>
    </location>
    <ligand>
        <name>ATP</name>
        <dbReference type="ChEBI" id="CHEBI:30616"/>
    </ligand>
</feature>
<dbReference type="GO" id="GO:0005524">
    <property type="term" value="F:ATP binding"/>
    <property type="evidence" value="ECO:0007669"/>
    <property type="project" value="UniProtKB-KW"/>
</dbReference>
<feature type="binding site" evidence="7">
    <location>
        <begin position="98"/>
        <end position="100"/>
    </location>
    <ligand>
        <name>ATP</name>
        <dbReference type="ChEBI" id="CHEBI:30616"/>
    </ligand>
</feature>
<evidence type="ECO:0000256" key="1">
    <source>
        <dbReference type="ARBA" id="ARBA00022490"/>
    </source>
</evidence>
<keyword evidence="4 7" id="KW-0133">Cell shape</keyword>
<reference evidence="8" key="1">
    <citation type="submission" date="2021-02" db="EMBL/GenBank/DDBJ databases">
        <authorList>
            <person name="Cremers G."/>
            <person name="Picone N."/>
        </authorList>
    </citation>
    <scope>NUCLEOTIDE SEQUENCE</scope>
    <source>
        <strain evidence="8">PQ17</strain>
    </source>
</reference>
<protein>
    <recommendedName>
        <fullName evidence="6 7">Cell shape-determining protein MreB</fullName>
    </recommendedName>
</protein>
<dbReference type="AlphaFoldDB" id="A0A8J2BJ08"/>
<dbReference type="HAMAP" id="MF_02207">
    <property type="entry name" value="MreB"/>
    <property type="match status" value="1"/>
</dbReference>
<dbReference type="GO" id="GO:0000902">
    <property type="term" value="P:cell morphogenesis"/>
    <property type="evidence" value="ECO:0007669"/>
    <property type="project" value="InterPro"/>
</dbReference>
<evidence type="ECO:0000313" key="8">
    <source>
        <dbReference type="EMBL" id="CAF0689905.1"/>
    </source>
</evidence>
<proteinExistence type="inferred from homology"/>
<dbReference type="PANTHER" id="PTHR42749">
    <property type="entry name" value="CELL SHAPE-DETERMINING PROTEIN MREB"/>
    <property type="match status" value="1"/>
</dbReference>
<organism evidence="8 9">
    <name type="scientific">Candidatus Methylacidithermus pantelleriae</name>
    <dbReference type="NCBI Taxonomy" id="2744239"/>
    <lineage>
        <taxon>Bacteria</taxon>
        <taxon>Pseudomonadati</taxon>
        <taxon>Verrucomicrobiota</taxon>
        <taxon>Methylacidiphilae</taxon>
        <taxon>Methylacidiphilales</taxon>
        <taxon>Methylacidiphilaceae</taxon>
        <taxon>Candidatus Methylacidithermus</taxon>
    </lineage>
</organism>
<keyword evidence="2 7" id="KW-0547">Nucleotide-binding</keyword>